<proteinExistence type="predicted"/>
<sequence length="124" mass="14161">MKEQGRSLRLSIIVGESDQWHHKPLYTEIVHRAHAMLLHLAPSPVTRLHRAIALRYTARPAAALRELDGLGDRLDGYHLFHATRAELLRDLGRPAEARAADERALRLTRNPAEQAIMHERLTWA</sequence>
<dbReference type="RefSeq" id="WP_063932671.1">
    <property type="nucleotide sequence ID" value="NZ_LBMC01000106.1"/>
</dbReference>
<dbReference type="Gene3D" id="3.30.70.120">
    <property type="match status" value="1"/>
</dbReference>
<organism evidence="1 2">
    <name type="scientific">Jiangella alkaliphila</name>
    <dbReference type="NCBI Taxonomy" id="419479"/>
    <lineage>
        <taxon>Bacteria</taxon>
        <taxon>Bacillati</taxon>
        <taxon>Actinomycetota</taxon>
        <taxon>Actinomycetes</taxon>
        <taxon>Jiangellales</taxon>
        <taxon>Jiangellaceae</taxon>
        <taxon>Jiangella</taxon>
    </lineage>
</organism>
<keyword evidence="2" id="KW-1185">Reference proteome</keyword>
<dbReference type="Proteomes" id="UP000182977">
    <property type="component" value="Chromosome I"/>
</dbReference>
<evidence type="ECO:0000313" key="2">
    <source>
        <dbReference type="Proteomes" id="UP000182977"/>
    </source>
</evidence>
<dbReference type="AlphaFoldDB" id="A0A1H2LEL3"/>
<dbReference type="InterPro" id="IPR015867">
    <property type="entry name" value="N-reg_PII/ATP_PRibTrfase_C"/>
</dbReference>
<name>A0A1H2LEL3_9ACTN</name>
<reference evidence="2" key="1">
    <citation type="submission" date="2016-10" db="EMBL/GenBank/DDBJ databases">
        <authorList>
            <person name="Varghese N."/>
            <person name="Submissions S."/>
        </authorList>
    </citation>
    <scope>NUCLEOTIDE SEQUENCE [LARGE SCALE GENOMIC DNA]</scope>
    <source>
        <strain evidence="2">DSM 45079</strain>
    </source>
</reference>
<dbReference type="InterPro" id="IPR011990">
    <property type="entry name" value="TPR-like_helical_dom_sf"/>
</dbReference>
<dbReference type="SUPFAM" id="SSF48452">
    <property type="entry name" value="TPR-like"/>
    <property type="match status" value="1"/>
</dbReference>
<protein>
    <submittedName>
        <fullName evidence="1">Uncharacterized ACR, COG1993</fullName>
    </submittedName>
</protein>
<gene>
    <name evidence="1" type="ORF">SAMN04488563_5958</name>
</gene>
<dbReference type="OrthoDB" id="9780299at2"/>
<evidence type="ECO:0000313" key="1">
    <source>
        <dbReference type="EMBL" id="SDU79254.1"/>
    </source>
</evidence>
<dbReference type="PANTHER" id="PTHR47756">
    <property type="entry name" value="BLL6612 PROTEIN-RELATED"/>
    <property type="match status" value="1"/>
</dbReference>
<dbReference type="EMBL" id="LT629791">
    <property type="protein sequence ID" value="SDU79254.1"/>
    <property type="molecule type" value="Genomic_DNA"/>
</dbReference>
<dbReference type="STRING" id="419479.SAMN04488563_5958"/>
<dbReference type="PANTHER" id="PTHR47756:SF2">
    <property type="entry name" value="BLL6612 PROTEIN"/>
    <property type="match status" value="1"/>
</dbReference>
<accession>A0A1H2LEL3</accession>